<dbReference type="PANTHER" id="PTHR30535:SF34">
    <property type="entry name" value="MOLYBDATE-BINDING PROTEIN MOLA"/>
    <property type="match status" value="1"/>
</dbReference>
<dbReference type="EMBL" id="FOJY01000016">
    <property type="protein sequence ID" value="SFB27374.1"/>
    <property type="molecule type" value="Genomic_DNA"/>
</dbReference>
<dbReference type="STRING" id="1120918.SAMN05216249_11664"/>
<accession>A0A1I0ZNT8</accession>
<dbReference type="PANTHER" id="PTHR30535">
    <property type="entry name" value="VITAMIN B12-BINDING PROTEIN"/>
    <property type="match status" value="1"/>
</dbReference>
<dbReference type="Proteomes" id="UP000198838">
    <property type="component" value="Unassembled WGS sequence"/>
</dbReference>
<evidence type="ECO:0000256" key="3">
    <source>
        <dbReference type="SAM" id="SignalP"/>
    </source>
</evidence>
<feature type="signal peptide" evidence="3">
    <location>
        <begin position="1"/>
        <end position="21"/>
    </location>
</feature>
<dbReference type="Gene3D" id="3.40.50.1980">
    <property type="entry name" value="Nitrogenase molybdenum iron protein domain"/>
    <property type="match status" value="2"/>
</dbReference>
<evidence type="ECO:0000313" key="5">
    <source>
        <dbReference type="EMBL" id="SFB27374.1"/>
    </source>
</evidence>
<evidence type="ECO:0000256" key="1">
    <source>
        <dbReference type="ARBA" id="ARBA00008814"/>
    </source>
</evidence>
<dbReference type="InterPro" id="IPR002491">
    <property type="entry name" value="ABC_transptr_periplasmic_BD"/>
</dbReference>
<dbReference type="InterPro" id="IPR050902">
    <property type="entry name" value="ABC_Transporter_SBP"/>
</dbReference>
<dbReference type="PROSITE" id="PS50983">
    <property type="entry name" value="FE_B12_PBP"/>
    <property type="match status" value="1"/>
</dbReference>
<proteinExistence type="inferred from homology"/>
<evidence type="ECO:0000256" key="2">
    <source>
        <dbReference type="SAM" id="MobiDB-lite"/>
    </source>
</evidence>
<dbReference type="PROSITE" id="PS51257">
    <property type="entry name" value="PROKAR_LIPOPROTEIN"/>
    <property type="match status" value="1"/>
</dbReference>
<keyword evidence="3" id="KW-0732">Signal</keyword>
<dbReference type="AlphaFoldDB" id="A0A1I0ZNT8"/>
<feature type="region of interest" description="Disordered" evidence="2">
    <location>
        <begin position="25"/>
        <end position="59"/>
    </location>
</feature>
<dbReference type="OrthoDB" id="9812528at2"/>
<keyword evidence="6" id="KW-1185">Reference proteome</keyword>
<evidence type="ECO:0000259" key="4">
    <source>
        <dbReference type="PROSITE" id="PS50983"/>
    </source>
</evidence>
<protein>
    <submittedName>
        <fullName evidence="5">Iron complex transport system substrate-binding protein</fullName>
    </submittedName>
</protein>
<comment type="similarity">
    <text evidence="1">Belongs to the bacterial solute-binding protein 8 family.</text>
</comment>
<organism evidence="5 6">
    <name type="scientific">Acetitomaculum ruminis DSM 5522</name>
    <dbReference type="NCBI Taxonomy" id="1120918"/>
    <lineage>
        <taxon>Bacteria</taxon>
        <taxon>Bacillati</taxon>
        <taxon>Bacillota</taxon>
        <taxon>Clostridia</taxon>
        <taxon>Lachnospirales</taxon>
        <taxon>Lachnospiraceae</taxon>
        <taxon>Acetitomaculum</taxon>
    </lineage>
</organism>
<dbReference type="RefSeq" id="WP_092873537.1">
    <property type="nucleotide sequence ID" value="NZ_FOJY01000016.1"/>
</dbReference>
<dbReference type="Pfam" id="PF01497">
    <property type="entry name" value="Peripla_BP_2"/>
    <property type="match status" value="1"/>
</dbReference>
<feature type="domain" description="Fe/B12 periplasmic-binding" evidence="4">
    <location>
        <begin position="125"/>
        <end position="396"/>
    </location>
</feature>
<reference evidence="5 6" key="1">
    <citation type="submission" date="2016-10" db="EMBL/GenBank/DDBJ databases">
        <authorList>
            <person name="de Groot N.N."/>
        </authorList>
    </citation>
    <scope>NUCLEOTIDE SEQUENCE [LARGE SCALE GENOMIC DNA]</scope>
    <source>
        <strain evidence="5 6">DSM 5522</strain>
    </source>
</reference>
<name>A0A1I0ZNT8_9FIRM</name>
<feature type="compositionally biased region" description="Polar residues" evidence="2">
    <location>
        <begin position="43"/>
        <end position="56"/>
    </location>
</feature>
<dbReference type="SUPFAM" id="SSF53807">
    <property type="entry name" value="Helical backbone' metal receptor"/>
    <property type="match status" value="1"/>
</dbReference>
<gene>
    <name evidence="5" type="ORF">SAMN05216249_11664</name>
</gene>
<evidence type="ECO:0000313" key="6">
    <source>
        <dbReference type="Proteomes" id="UP000198838"/>
    </source>
</evidence>
<feature type="chain" id="PRO_5039705962" evidence="3">
    <location>
        <begin position="22"/>
        <end position="408"/>
    </location>
</feature>
<sequence>MRIKRLFALTLATAMIFTGCASDKNNTSAKKEAKTATNTTSSDISEVSDNSGNKNNKAPEIEGLTYQSAMDLKYAEGFNVYYYEGGYKYIDIPLSGTYLIVPEGKEAPDNLPESDTQVIKQNLSQIYLAASSAMSFFDALDAIDTVTMTGTNTKGWYIDAPKEALANGTMKYTGKYSEPDYEMLVDNDCDIAIESTMILHAPEVQEMLMDLGIPVFIDRSSYELSAFGRIEWIKIYGALLNKEEEADAFFKEQEKILDNMEEYEDTGLTVAFFSINSDGSIVVRKTKDFIPNMIALAGGHYIFDNLENPGSNSASVNISMEDFYDQVVDADFIVYNATIEDPISSVESLIDKDELFKEFKAVKNNNVWQVDKTWYQSTATVANLITDFNIMLTGKDTSKLTFLSKVGE</sequence>